<reference evidence="2 3" key="1">
    <citation type="journal article" date="2011" name="J. Gen. Virol.">
        <title>Genomic characterization of ten novel cutaneous human papillomaviruses from keratotic lesions of immunosuppressed patients.</title>
        <authorList>
            <person name="Kohler A."/>
            <person name="Gottschling M."/>
            <person name="Manning K."/>
            <person name="Lehmann M.D."/>
            <person name="Schulz E."/>
            <person name="Kruger-Corcoran D."/>
            <person name="Stockfleth E."/>
            <person name="Nindl I."/>
        </authorList>
    </citation>
    <scope>NUCLEOTIDE SEQUENCE [LARGE SCALE GENOMIC DNA]</scope>
    <source>
        <strain evidence="2">34-60</strain>
    </source>
</reference>
<feature type="region of interest" description="Disordered" evidence="1">
    <location>
        <begin position="15"/>
        <end position="87"/>
    </location>
</feature>
<feature type="non-terminal residue" evidence="2">
    <location>
        <position position="1"/>
    </location>
</feature>
<sequence>HIKITLCLPLLPVPLGLPPTLKTDPPRTPFPLRKRLENADGRPAKTPHGNRPPPRVLDFDFDDDGPNKENLPPTDTTPDQHQEEEELLSGLRSLLRKWGQELDLYQERVLHEINDYRRRLGIQH</sequence>
<evidence type="ECO:0000313" key="3">
    <source>
        <dbReference type="Proteomes" id="UP000103885"/>
    </source>
</evidence>
<dbReference type="Proteomes" id="UP000103885">
    <property type="component" value="Segment"/>
</dbReference>
<evidence type="ECO:0000313" key="2">
    <source>
        <dbReference type="EMBL" id="ADO63736.1"/>
    </source>
</evidence>
<evidence type="ECO:0000256" key="1">
    <source>
        <dbReference type="SAM" id="MobiDB-lite"/>
    </source>
</evidence>
<protein>
    <submittedName>
        <fullName evidence="2">E4</fullName>
    </submittedName>
</protein>
<name>E7BQC6_9PAPI</name>
<proteinExistence type="predicted"/>
<organism evidence="2 3">
    <name type="scientific">Human papillomavirus 148</name>
    <dbReference type="NCBI Taxonomy" id="942038"/>
    <lineage>
        <taxon>Viruses</taxon>
        <taxon>Monodnaviria</taxon>
        <taxon>Shotokuvirae</taxon>
        <taxon>Cossaviricota</taxon>
        <taxon>Papovaviricetes</taxon>
        <taxon>Zurhausenvirales</taxon>
        <taxon>Papillomaviridae</taxon>
        <taxon>Firstpapillomavirinae</taxon>
        <taxon>Gammapapillomavirus</taxon>
        <taxon>Gammapapillomavirus 12</taxon>
    </lineage>
</organism>
<feature type="compositionally biased region" description="Basic and acidic residues" evidence="1">
    <location>
        <begin position="34"/>
        <end position="43"/>
    </location>
</feature>
<accession>E7BQC6</accession>
<gene>
    <name evidence="2" type="primary">E4</name>
</gene>
<dbReference type="EMBL" id="GU129016">
    <property type="protein sequence ID" value="ADO63736.1"/>
    <property type="molecule type" value="Genomic_DNA"/>
</dbReference>